<evidence type="ECO:0000313" key="3">
    <source>
        <dbReference type="Proteomes" id="UP000800096"/>
    </source>
</evidence>
<dbReference type="NCBIfam" id="TIGR03833">
    <property type="entry name" value="YwbE family protein"/>
    <property type="match status" value="1"/>
</dbReference>
<dbReference type="InterPro" id="IPR019240">
    <property type="entry name" value="DUF2196"/>
</dbReference>
<feature type="region of interest" description="Disordered" evidence="1">
    <location>
        <begin position="1"/>
        <end position="79"/>
    </location>
</feature>
<name>A0A6A5QTY3_AMPQU</name>
<dbReference type="OrthoDB" id="20105at2759"/>
<gene>
    <name evidence="2" type="ORF">BDU57DRAFT_134696</name>
</gene>
<dbReference type="AlphaFoldDB" id="A0A6A5QTY3"/>
<proteinExistence type="predicted"/>
<dbReference type="Pfam" id="PF09962">
    <property type="entry name" value="DUF2196"/>
    <property type="match status" value="1"/>
</dbReference>
<organism evidence="2 3">
    <name type="scientific">Ampelomyces quisqualis</name>
    <name type="common">Powdery mildew agent</name>
    <dbReference type="NCBI Taxonomy" id="50730"/>
    <lineage>
        <taxon>Eukaryota</taxon>
        <taxon>Fungi</taxon>
        <taxon>Dikarya</taxon>
        <taxon>Ascomycota</taxon>
        <taxon>Pezizomycotina</taxon>
        <taxon>Dothideomycetes</taxon>
        <taxon>Pleosporomycetidae</taxon>
        <taxon>Pleosporales</taxon>
        <taxon>Pleosporineae</taxon>
        <taxon>Phaeosphaeriaceae</taxon>
        <taxon>Ampelomyces</taxon>
    </lineage>
</organism>
<feature type="compositionally biased region" description="Polar residues" evidence="1">
    <location>
        <begin position="19"/>
        <end position="35"/>
    </location>
</feature>
<reference evidence="2" key="1">
    <citation type="journal article" date="2020" name="Stud. Mycol.">
        <title>101 Dothideomycetes genomes: a test case for predicting lifestyles and emergence of pathogens.</title>
        <authorList>
            <person name="Haridas S."/>
            <person name="Albert R."/>
            <person name="Binder M."/>
            <person name="Bloem J."/>
            <person name="Labutti K."/>
            <person name="Salamov A."/>
            <person name="Andreopoulos B."/>
            <person name="Baker S."/>
            <person name="Barry K."/>
            <person name="Bills G."/>
            <person name="Bluhm B."/>
            <person name="Cannon C."/>
            <person name="Castanera R."/>
            <person name="Culley D."/>
            <person name="Daum C."/>
            <person name="Ezra D."/>
            <person name="Gonzalez J."/>
            <person name="Henrissat B."/>
            <person name="Kuo A."/>
            <person name="Liang C."/>
            <person name="Lipzen A."/>
            <person name="Lutzoni F."/>
            <person name="Magnuson J."/>
            <person name="Mondo S."/>
            <person name="Nolan M."/>
            <person name="Ohm R."/>
            <person name="Pangilinan J."/>
            <person name="Park H.-J."/>
            <person name="Ramirez L."/>
            <person name="Alfaro M."/>
            <person name="Sun H."/>
            <person name="Tritt A."/>
            <person name="Yoshinaga Y."/>
            <person name="Zwiers L.-H."/>
            <person name="Turgeon B."/>
            <person name="Goodwin S."/>
            <person name="Spatafora J."/>
            <person name="Crous P."/>
            <person name="Grigoriev I."/>
        </authorList>
    </citation>
    <scope>NUCLEOTIDE SEQUENCE</scope>
    <source>
        <strain evidence="2">HMLAC05119</strain>
    </source>
</reference>
<dbReference type="EMBL" id="ML979133">
    <property type="protein sequence ID" value="KAF1919241.1"/>
    <property type="molecule type" value="Genomic_DNA"/>
</dbReference>
<protein>
    <submittedName>
        <fullName evidence="2">Uncharacterized protein</fullName>
    </submittedName>
</protein>
<evidence type="ECO:0000256" key="1">
    <source>
        <dbReference type="SAM" id="MobiDB-lite"/>
    </source>
</evidence>
<keyword evidence="3" id="KW-1185">Reference proteome</keyword>
<dbReference type="Proteomes" id="UP000800096">
    <property type="component" value="Unassembled WGS sequence"/>
</dbReference>
<evidence type="ECO:0000313" key="2">
    <source>
        <dbReference type="EMBL" id="KAF1919241.1"/>
    </source>
</evidence>
<accession>A0A6A5QTY3</accession>
<dbReference type="PANTHER" id="PTHR40069">
    <property type="entry name" value="YWBE PROTEIN"/>
    <property type="match status" value="1"/>
</dbReference>
<dbReference type="PANTHER" id="PTHR40069:SF1">
    <property type="entry name" value="YWBE PROTEIN"/>
    <property type="match status" value="1"/>
</dbReference>
<feature type="region of interest" description="Disordered" evidence="1">
    <location>
        <begin position="123"/>
        <end position="149"/>
    </location>
</feature>
<sequence>MQSTPRGRGRGRGRGQGRANAQSQTPDQAHSRSTYPQPSRSQPRHPPRTHMSSHPSVPPISALHPGTPVSIVLKQDQQSGHTVSGIIADLLTRGDHPRGVKVRLQDGRVGRVQRVVSLGEGERGEEIVGGSSAGLDRDGSRGGGVVGGRMERDVRDQDEYLYDEGRKEMGNEGLFAALEEADRRWRDERRGVGKIAEEGVVRCPVCGEFEGDERAVAWHVEGHFGKGG</sequence>